<dbReference type="GO" id="GO:0008878">
    <property type="term" value="F:glucose-1-phosphate adenylyltransferase activity"/>
    <property type="evidence" value="ECO:0007669"/>
    <property type="project" value="UniProtKB-EC"/>
</dbReference>
<dbReference type="Gene3D" id="2.160.10.10">
    <property type="entry name" value="Hexapeptide repeat proteins"/>
    <property type="match status" value="1"/>
</dbReference>
<keyword evidence="5 9" id="KW-0547">Nucleotide-binding</keyword>
<evidence type="ECO:0000256" key="5">
    <source>
        <dbReference type="ARBA" id="ARBA00022741"/>
    </source>
</evidence>
<keyword evidence="3 9" id="KW-0808">Transferase</keyword>
<dbReference type="InterPro" id="IPR029044">
    <property type="entry name" value="Nucleotide-diphossugar_trans"/>
</dbReference>
<organism evidence="11 12">
    <name type="scientific">Anabaena catenula FACHB-362</name>
    <dbReference type="NCBI Taxonomy" id="2692877"/>
    <lineage>
        <taxon>Bacteria</taxon>
        <taxon>Bacillati</taxon>
        <taxon>Cyanobacteriota</taxon>
        <taxon>Cyanophyceae</taxon>
        <taxon>Nostocales</taxon>
        <taxon>Nostocaceae</taxon>
        <taxon>Anabaena</taxon>
    </lineage>
</organism>
<name>A0ABR8J8F8_9NOST</name>
<evidence type="ECO:0000256" key="2">
    <source>
        <dbReference type="ARBA" id="ARBA00022600"/>
    </source>
</evidence>
<keyword evidence="6 9" id="KW-0067">ATP-binding</keyword>
<evidence type="ECO:0000313" key="11">
    <source>
        <dbReference type="EMBL" id="MBD2693406.1"/>
    </source>
</evidence>
<comment type="caution">
    <text evidence="9">Lacks conserved residue(s) required for the propagation of feature annotation.</text>
</comment>
<dbReference type="HAMAP" id="MF_00624">
    <property type="entry name" value="GlgC"/>
    <property type="match status" value="1"/>
</dbReference>
<dbReference type="Pfam" id="PF25247">
    <property type="entry name" value="LbH_GLGC"/>
    <property type="match status" value="1"/>
</dbReference>
<dbReference type="PROSITE" id="PS00809">
    <property type="entry name" value="ADP_GLC_PYROPHOSPH_2"/>
    <property type="match status" value="1"/>
</dbReference>
<evidence type="ECO:0000256" key="9">
    <source>
        <dbReference type="HAMAP-Rule" id="MF_00624"/>
    </source>
</evidence>
<dbReference type="RefSeq" id="WP_190907678.1">
    <property type="nucleotide sequence ID" value="NZ_JACJTQ010000026.1"/>
</dbReference>
<gene>
    <name evidence="9" type="primary">glgC</name>
    <name evidence="11" type="ORF">H6G68_16870</name>
</gene>
<reference evidence="11 12" key="1">
    <citation type="journal article" date="2020" name="ISME J.">
        <title>Comparative genomics reveals insights into cyanobacterial evolution and habitat adaptation.</title>
        <authorList>
            <person name="Chen M.Y."/>
            <person name="Teng W.K."/>
            <person name="Zhao L."/>
            <person name="Hu C.X."/>
            <person name="Zhou Y.K."/>
            <person name="Han B.P."/>
            <person name="Song L.R."/>
            <person name="Shu W.S."/>
        </authorList>
    </citation>
    <scope>NUCLEOTIDE SEQUENCE [LARGE SCALE GENOMIC DNA]</scope>
    <source>
        <strain evidence="11 12">FACHB-362</strain>
    </source>
</reference>
<dbReference type="NCBIfam" id="NF002772">
    <property type="entry name" value="PRK02862.1"/>
    <property type="match status" value="1"/>
</dbReference>
<keyword evidence="4 9" id="KW-0548">Nucleotidyltransferase</keyword>
<dbReference type="Proteomes" id="UP000660381">
    <property type="component" value="Unassembled WGS sequence"/>
</dbReference>
<keyword evidence="12" id="KW-1185">Reference proteome</keyword>
<evidence type="ECO:0000313" key="12">
    <source>
        <dbReference type="Proteomes" id="UP000660381"/>
    </source>
</evidence>
<dbReference type="EMBL" id="JACJTQ010000026">
    <property type="protein sequence ID" value="MBD2693406.1"/>
    <property type="molecule type" value="Genomic_DNA"/>
</dbReference>
<evidence type="ECO:0000256" key="3">
    <source>
        <dbReference type="ARBA" id="ARBA00022679"/>
    </source>
</evidence>
<comment type="caution">
    <text evidence="11">The sequence shown here is derived from an EMBL/GenBank/DDBJ whole genome shotgun (WGS) entry which is preliminary data.</text>
</comment>
<feature type="binding site" evidence="9">
    <location>
        <position position="162"/>
    </location>
    <ligand>
        <name>alpha-D-glucose 1-phosphate</name>
        <dbReference type="ChEBI" id="CHEBI:58601"/>
    </ligand>
</feature>
<feature type="site" description="Could play a key role in the communication between the regulatory and the substrate sites" evidence="9">
    <location>
        <position position="96"/>
    </location>
</feature>
<dbReference type="CDD" id="cd02508">
    <property type="entry name" value="ADP_Glucose_PP"/>
    <property type="match status" value="1"/>
</dbReference>
<keyword evidence="8 9" id="KW-0119">Carbohydrate metabolism</keyword>
<dbReference type="InterPro" id="IPR011004">
    <property type="entry name" value="Trimer_LpxA-like_sf"/>
</dbReference>
<dbReference type="Gene3D" id="3.90.550.10">
    <property type="entry name" value="Spore Coat Polysaccharide Biosynthesis Protein SpsA, Chain A"/>
    <property type="match status" value="1"/>
</dbReference>
<dbReference type="NCBIfam" id="TIGR02091">
    <property type="entry name" value="glgC"/>
    <property type="match status" value="1"/>
</dbReference>
<comment type="catalytic activity">
    <reaction evidence="9">
        <text>alpha-D-glucose 1-phosphate + ATP + H(+) = ADP-alpha-D-glucose + diphosphate</text>
        <dbReference type="Rhea" id="RHEA:12120"/>
        <dbReference type="ChEBI" id="CHEBI:15378"/>
        <dbReference type="ChEBI" id="CHEBI:30616"/>
        <dbReference type="ChEBI" id="CHEBI:33019"/>
        <dbReference type="ChEBI" id="CHEBI:57498"/>
        <dbReference type="ChEBI" id="CHEBI:58601"/>
        <dbReference type="EC" id="2.7.7.27"/>
    </reaction>
</comment>
<dbReference type="InterPro" id="IPR005836">
    <property type="entry name" value="ADP_Glu_pyroP_CS"/>
</dbReference>
<accession>A0ABR8J8F8</accession>
<comment type="subunit">
    <text evidence="9">Homotetramer.</text>
</comment>
<feature type="domain" description="Nucleotidyl transferase" evidence="10">
    <location>
        <begin position="6"/>
        <end position="274"/>
    </location>
</feature>
<dbReference type="InterPro" id="IPR005835">
    <property type="entry name" value="NTP_transferase_dom"/>
</dbReference>
<dbReference type="PROSITE" id="PS00808">
    <property type="entry name" value="ADP_GLC_PYROPHOSPH_1"/>
    <property type="match status" value="1"/>
</dbReference>
<evidence type="ECO:0000259" key="10">
    <source>
        <dbReference type="Pfam" id="PF00483"/>
    </source>
</evidence>
<comment type="pathway">
    <text evidence="9">Glycan biosynthesis; glycogen biosynthesis.</text>
</comment>
<dbReference type="PROSITE" id="PS00810">
    <property type="entry name" value="ADP_GLC_PYROPHOSPH_3"/>
    <property type="match status" value="1"/>
</dbReference>
<comment type="similarity">
    <text evidence="1 9">Belongs to the bacterial/plant glucose-1-phosphate adenylyltransferase family.</text>
</comment>
<comment type="function">
    <text evidence="9">Involved in the biosynthesis of ADP-glucose, a building block required for the elongation reactions to produce glycogen. Catalyzes the reaction between ATP and alpha-D-glucose 1-phosphate (G1P) to produce pyrophosphate and ADP-Glc.</text>
</comment>
<proteinExistence type="inferred from homology"/>
<dbReference type="SUPFAM" id="SSF53448">
    <property type="entry name" value="Nucleotide-diphospho-sugar transferases"/>
    <property type="match status" value="1"/>
</dbReference>
<sequence>MKKVLAIILGGGAGTRLYPLTKLRAKPAVPVAGKYRLIDIPVSNCINSEIFKIYVLTQFNSASLNRHIARAYNFSGFSDGFVEVLAAQQTPENPNWFQGTADAVRQYIWMLQDWDVEEFLILSGDHLYRMDYRQFIQRHRDTNADITLSVIPIDDRRASDFGLMKINDSGRVIDFSEKPKGEALAQMRVDTTVLGLTKEQAELQPYIASMGIYVFKKDVLIKLLKESLERTDFGKEIIPDAAKDHNVQAFLFDDYWEDIGTIEAFYEANLALTQQPMPPFSFYDEKAPIYTRARYLPPSKLLNCQITESMIGEGCILKNCRIQHSVLGVRSRIESGCVIEESLLMGADYYQPSVERQCSLEVGDIPVGIGTDTIIRRAIIDKNARIGHDVKIINKDNVQEAERESQGFYIRSGIVVVLKNAVIQDGTII</sequence>
<dbReference type="InterPro" id="IPR023049">
    <property type="entry name" value="GlgC_bac"/>
</dbReference>
<protein>
    <recommendedName>
        <fullName evidence="9">Glucose-1-phosphate adenylyltransferase</fullName>
        <ecNumber evidence="9">2.7.7.27</ecNumber>
    </recommendedName>
    <alternativeName>
        <fullName evidence="9">ADP-glucose pyrophosphorylase</fullName>
        <shortName evidence="9">ADPGlc PPase</shortName>
    </alternativeName>
    <alternativeName>
        <fullName evidence="9">ADP-glucose synthase</fullName>
    </alternativeName>
</protein>
<keyword evidence="2 9" id="KW-0321">Glycogen metabolism</keyword>
<dbReference type="EC" id="2.7.7.27" evidence="9"/>
<evidence type="ECO:0000256" key="6">
    <source>
        <dbReference type="ARBA" id="ARBA00022840"/>
    </source>
</evidence>
<dbReference type="Pfam" id="PF00483">
    <property type="entry name" value="NTP_transferase"/>
    <property type="match status" value="1"/>
</dbReference>
<dbReference type="CDD" id="cd04651">
    <property type="entry name" value="LbH_G1P_AT_C"/>
    <property type="match status" value="1"/>
</dbReference>
<evidence type="ECO:0000256" key="7">
    <source>
        <dbReference type="ARBA" id="ARBA00023056"/>
    </source>
</evidence>
<keyword evidence="7 9" id="KW-0320">Glycogen biosynthesis</keyword>
<dbReference type="SUPFAM" id="SSF51161">
    <property type="entry name" value="Trimeric LpxA-like enzymes"/>
    <property type="match status" value="1"/>
</dbReference>
<dbReference type="PANTHER" id="PTHR43523:SF12">
    <property type="entry name" value="GLUCOSE-1-PHOSPHATE ADENYLYLTRANSFERASE LARGE SUBUNIT 1, CHLOROPLASTIC-RELATED"/>
    <property type="match status" value="1"/>
</dbReference>
<evidence type="ECO:0000256" key="4">
    <source>
        <dbReference type="ARBA" id="ARBA00022695"/>
    </source>
</evidence>
<feature type="site" description="Could play a key role in the communication between the regulatory and the substrate sites" evidence="9">
    <location>
        <position position="58"/>
    </location>
</feature>
<evidence type="ECO:0000256" key="1">
    <source>
        <dbReference type="ARBA" id="ARBA00010443"/>
    </source>
</evidence>
<dbReference type="PANTHER" id="PTHR43523">
    <property type="entry name" value="GLUCOSE-1-PHOSPHATE ADENYLYLTRANSFERASE-RELATED"/>
    <property type="match status" value="1"/>
</dbReference>
<dbReference type="InterPro" id="IPR011831">
    <property type="entry name" value="ADP-Glc_PPase"/>
</dbReference>
<feature type="binding site" evidence="9">
    <location>
        <begin position="177"/>
        <end position="178"/>
    </location>
    <ligand>
        <name>alpha-D-glucose 1-phosphate</name>
        <dbReference type="ChEBI" id="CHEBI:58601"/>
    </ligand>
</feature>
<feature type="binding site" evidence="9">
    <location>
        <position position="209"/>
    </location>
    <ligand>
        <name>alpha-D-glucose 1-phosphate</name>
        <dbReference type="ChEBI" id="CHEBI:58601"/>
    </ligand>
</feature>
<evidence type="ECO:0000256" key="8">
    <source>
        <dbReference type="ARBA" id="ARBA00023277"/>
    </source>
</evidence>